<keyword evidence="7" id="KW-0479">Metal-binding</keyword>
<dbReference type="PRINTS" id="PR00747">
    <property type="entry name" value="GLYHDRLASE47"/>
</dbReference>
<feature type="binding site" evidence="7">
    <location>
        <position position="993"/>
    </location>
    <ligand>
        <name>Ca(2+)</name>
        <dbReference type="ChEBI" id="CHEBI:29108"/>
    </ligand>
</feature>
<keyword evidence="4 9" id="KW-0378">Hydrolase</keyword>
<keyword evidence="5 8" id="KW-1015">Disulfide bond</keyword>
<dbReference type="GO" id="GO:0036503">
    <property type="term" value="P:ERAD pathway"/>
    <property type="evidence" value="ECO:0007669"/>
    <property type="project" value="UniProtKB-ARBA"/>
</dbReference>
<name>A0A9P8Y671_9PEZI</name>
<dbReference type="PANTHER" id="PTHR11742:SF103">
    <property type="entry name" value="ENDOPLASMIC RETICULUM MANNOSIDASE MNL2-RELATED"/>
    <property type="match status" value="1"/>
</dbReference>
<evidence type="ECO:0000256" key="9">
    <source>
        <dbReference type="RuleBase" id="RU361193"/>
    </source>
</evidence>
<dbReference type="InterPro" id="IPR036026">
    <property type="entry name" value="Seven-hairpin_glycosidases"/>
</dbReference>
<feature type="active site" evidence="6">
    <location>
        <position position="588"/>
    </location>
</feature>
<feature type="region of interest" description="Disordered" evidence="10">
    <location>
        <begin position="515"/>
        <end position="546"/>
    </location>
</feature>
<dbReference type="InterPro" id="IPR050749">
    <property type="entry name" value="Glycosyl_Hydrolase_47"/>
</dbReference>
<comment type="caution">
    <text evidence="11">The sequence shown here is derived from an EMBL/GenBank/DDBJ whole genome shotgun (WGS) entry which is preliminary data.</text>
</comment>
<keyword evidence="7" id="KW-0106">Calcium</keyword>
<dbReference type="GO" id="GO:0005509">
    <property type="term" value="F:calcium ion binding"/>
    <property type="evidence" value="ECO:0007669"/>
    <property type="project" value="InterPro"/>
</dbReference>
<dbReference type="OrthoDB" id="8118055at2759"/>
<evidence type="ECO:0000313" key="11">
    <source>
        <dbReference type="EMBL" id="KAH7029143.1"/>
    </source>
</evidence>
<evidence type="ECO:0000256" key="1">
    <source>
        <dbReference type="ARBA" id="ARBA00001913"/>
    </source>
</evidence>
<evidence type="ECO:0000313" key="12">
    <source>
        <dbReference type="Proteomes" id="UP000756346"/>
    </source>
</evidence>
<dbReference type="EMBL" id="JAGTJQ010000006">
    <property type="protein sequence ID" value="KAH7029143.1"/>
    <property type="molecule type" value="Genomic_DNA"/>
</dbReference>
<feature type="disulfide bond" evidence="8">
    <location>
        <begin position="662"/>
        <end position="691"/>
    </location>
</feature>
<dbReference type="InterPro" id="IPR012341">
    <property type="entry name" value="6hp_glycosidase-like_sf"/>
</dbReference>
<comment type="cofactor">
    <cofactor evidence="1 7">
        <name>Ca(2+)</name>
        <dbReference type="ChEBI" id="CHEBI:29108"/>
    </cofactor>
</comment>
<feature type="active site" evidence="6">
    <location>
        <position position="907"/>
    </location>
</feature>
<dbReference type="RefSeq" id="XP_046011431.1">
    <property type="nucleotide sequence ID" value="XM_046151704.1"/>
</dbReference>
<protein>
    <recommendedName>
        <fullName evidence="9">alpha-1,2-Mannosidase</fullName>
        <ecNumber evidence="9">3.2.1.-</ecNumber>
    </recommendedName>
</protein>
<dbReference type="AlphaFoldDB" id="A0A9P8Y671"/>
<reference evidence="11" key="1">
    <citation type="journal article" date="2021" name="Nat. Commun.">
        <title>Genetic determinants of endophytism in the Arabidopsis root mycobiome.</title>
        <authorList>
            <person name="Mesny F."/>
            <person name="Miyauchi S."/>
            <person name="Thiergart T."/>
            <person name="Pickel B."/>
            <person name="Atanasova L."/>
            <person name="Karlsson M."/>
            <person name="Huettel B."/>
            <person name="Barry K.W."/>
            <person name="Haridas S."/>
            <person name="Chen C."/>
            <person name="Bauer D."/>
            <person name="Andreopoulos W."/>
            <person name="Pangilinan J."/>
            <person name="LaButti K."/>
            <person name="Riley R."/>
            <person name="Lipzen A."/>
            <person name="Clum A."/>
            <person name="Drula E."/>
            <person name="Henrissat B."/>
            <person name="Kohler A."/>
            <person name="Grigoriev I.V."/>
            <person name="Martin F.M."/>
            <person name="Hacquard S."/>
        </authorList>
    </citation>
    <scope>NUCLEOTIDE SEQUENCE</scope>
    <source>
        <strain evidence="11">MPI-CAGE-CH-0230</strain>
    </source>
</reference>
<evidence type="ECO:0000256" key="3">
    <source>
        <dbReference type="ARBA" id="ARBA00007658"/>
    </source>
</evidence>
<evidence type="ECO:0000256" key="4">
    <source>
        <dbReference type="ARBA" id="ARBA00022801"/>
    </source>
</evidence>
<feature type="compositionally biased region" description="Polar residues" evidence="10">
    <location>
        <begin position="483"/>
        <end position="492"/>
    </location>
</feature>
<evidence type="ECO:0000256" key="8">
    <source>
        <dbReference type="PIRSR" id="PIRSR601382-3"/>
    </source>
</evidence>
<dbReference type="GO" id="GO:0016020">
    <property type="term" value="C:membrane"/>
    <property type="evidence" value="ECO:0007669"/>
    <property type="project" value="InterPro"/>
</dbReference>
<dbReference type="GO" id="GO:0005783">
    <property type="term" value="C:endoplasmic reticulum"/>
    <property type="evidence" value="ECO:0007669"/>
    <property type="project" value="TreeGrafter"/>
</dbReference>
<comment type="pathway">
    <text evidence="2">Protein modification; protein glycosylation.</text>
</comment>
<evidence type="ECO:0000256" key="6">
    <source>
        <dbReference type="PIRSR" id="PIRSR601382-1"/>
    </source>
</evidence>
<accession>A0A9P8Y671</accession>
<keyword evidence="9" id="KW-0326">Glycosidase</keyword>
<dbReference type="SUPFAM" id="SSF48225">
    <property type="entry name" value="Seven-hairpin glycosidases"/>
    <property type="match status" value="1"/>
</dbReference>
<feature type="compositionally biased region" description="Basic and acidic residues" evidence="10">
    <location>
        <begin position="465"/>
        <end position="475"/>
    </location>
</feature>
<dbReference type="GO" id="GO:0005975">
    <property type="term" value="P:carbohydrate metabolic process"/>
    <property type="evidence" value="ECO:0007669"/>
    <property type="project" value="InterPro"/>
</dbReference>
<dbReference type="GO" id="GO:0004571">
    <property type="term" value="F:mannosyl-oligosaccharide 1,2-alpha-mannosidase activity"/>
    <property type="evidence" value="ECO:0007669"/>
    <property type="project" value="InterPro"/>
</dbReference>
<dbReference type="InterPro" id="IPR001382">
    <property type="entry name" value="Glyco_hydro_47"/>
</dbReference>
<feature type="compositionally biased region" description="Acidic residues" evidence="10">
    <location>
        <begin position="784"/>
        <end position="793"/>
    </location>
</feature>
<feature type="active site" description="Proton donor" evidence="6">
    <location>
        <position position="705"/>
    </location>
</feature>
<dbReference type="PANTHER" id="PTHR11742">
    <property type="entry name" value="MANNOSYL-OLIGOSACCHARIDE ALPHA-1,2-MANNOSIDASE-RELATED"/>
    <property type="match status" value="1"/>
</dbReference>
<feature type="region of interest" description="Disordered" evidence="10">
    <location>
        <begin position="757"/>
        <end position="845"/>
    </location>
</feature>
<dbReference type="GeneID" id="70181250"/>
<evidence type="ECO:0000256" key="5">
    <source>
        <dbReference type="ARBA" id="ARBA00023157"/>
    </source>
</evidence>
<feature type="compositionally biased region" description="Polar residues" evidence="10">
    <location>
        <begin position="531"/>
        <end position="546"/>
    </location>
</feature>
<dbReference type="EC" id="3.2.1.-" evidence="9"/>
<feature type="compositionally biased region" description="Basic and acidic residues" evidence="10">
    <location>
        <begin position="82"/>
        <end position="92"/>
    </location>
</feature>
<dbReference type="Proteomes" id="UP000756346">
    <property type="component" value="Unassembled WGS sequence"/>
</dbReference>
<keyword evidence="12" id="KW-1185">Reference proteome</keyword>
<feature type="compositionally biased region" description="Basic and acidic residues" evidence="10">
    <location>
        <begin position="148"/>
        <end position="161"/>
    </location>
</feature>
<proteinExistence type="inferred from homology"/>
<dbReference type="Gene3D" id="1.50.10.10">
    <property type="match status" value="3"/>
</dbReference>
<gene>
    <name evidence="11" type="ORF">B0I36DRAFT_290553</name>
</gene>
<feature type="compositionally biased region" description="Low complexity" evidence="10">
    <location>
        <begin position="175"/>
        <end position="191"/>
    </location>
</feature>
<evidence type="ECO:0000256" key="2">
    <source>
        <dbReference type="ARBA" id="ARBA00004922"/>
    </source>
</evidence>
<feature type="compositionally biased region" description="Basic and acidic residues" evidence="10">
    <location>
        <begin position="59"/>
        <end position="74"/>
    </location>
</feature>
<organism evidence="11 12">
    <name type="scientific">Microdochium trichocladiopsis</name>
    <dbReference type="NCBI Taxonomy" id="1682393"/>
    <lineage>
        <taxon>Eukaryota</taxon>
        <taxon>Fungi</taxon>
        <taxon>Dikarya</taxon>
        <taxon>Ascomycota</taxon>
        <taxon>Pezizomycotina</taxon>
        <taxon>Sordariomycetes</taxon>
        <taxon>Xylariomycetidae</taxon>
        <taxon>Xylariales</taxon>
        <taxon>Microdochiaceae</taxon>
        <taxon>Microdochium</taxon>
    </lineage>
</organism>
<feature type="active site" description="Proton donor" evidence="6">
    <location>
        <position position="333"/>
    </location>
</feature>
<comment type="similarity">
    <text evidence="3 9">Belongs to the glycosyl hydrolase 47 family.</text>
</comment>
<evidence type="ECO:0000256" key="10">
    <source>
        <dbReference type="SAM" id="MobiDB-lite"/>
    </source>
</evidence>
<sequence length="1002" mass="110700">MRGFRRYRAFVLFAAITLFVLYRFSFSSEDAWESFSNTGSPALNKIPPKAPGPNYGTSDHSHPTVDKTDDRPAAKEQIPPKPKLEDDPRKPAIPDLPGVAHDGSDADTYNPHSAVTPGKSSSDLASSDAGDDDDHTSLIKQKPASGGKPDKAKGNTAHDDTLNIPDRIIDQTRPGSGSDSDYDSAGDLLSAGVGPASTSSGTHWQKPTEHFPIPTESIIPLPTGKPVDIPTIQHAFGKETAEAQKLRETRLAKVKAEAVRAWKGYRKYAFGHDELSPVTKRFRDPFCGWAATLVDSLDTLWIMGLKEEFEEALEAVAKIDFTVTPKTETPVFETTIRYLGGLLAAYDVSGGKTVSSHKILLDKAVELAEILMGVFDTPNRMPILFYNWRPAAMEKAKRASSSSNLAELGSLSMEFTRLAQLTKEDKYYDAIDRITNAFEEWQNRGTSLPGIFPDRVDAAGCNRTAEAERATERQNEAAARAQQSTPKSSTYLDKSDDRAHAKGFSVDEDELAVSNHNHQDPVPGKSPVGGSRNNAEGSSGSGLQRRSNYAAEHWDPTGLSSTSEPECIPQGLAPGGYSEAYGMGGGQDSTYEYFPKQYLLLGGLEPKYKAMHQKVAAAVKKWLLYRPMVPDNRDLLFSAKLTTRGNPLEDANTEYEVTHLTCFLGGMFGMAGKIFDEPDDVEIGKRLADGCVWAYESMPSGIMPEGAYVVPCANVKKCEFNETLWWEHLDPLAAMRDAQLADYYKRVEELKALRLKQGHAEEDEEPTGHKLHVGHSSSASSHSDDDDDDESEEGLSGSASLDMTQRVHANKLEANSDSADSDDSNLVKRSPMPPPESRTNAEWASSVSANHAAKGMLADDDEEIPLDMTLPARPQSHKEFVQSRIQREKLPPGFTDVRFASYILRPEAIESVWYMYRITGDTTWQDKGWKMFEAIIRHTQTEAGHSAIHDVMRSNPDKKDEMESFWLAETLKYFFLLYSTPDVISLDEWVLNTEAHPFRRPS</sequence>
<feature type="region of interest" description="Disordered" evidence="10">
    <location>
        <begin position="36"/>
        <end position="213"/>
    </location>
</feature>
<evidence type="ECO:0000256" key="7">
    <source>
        <dbReference type="PIRSR" id="PIRSR601382-2"/>
    </source>
</evidence>
<feature type="compositionally biased region" description="Polar residues" evidence="10">
    <location>
        <begin position="196"/>
        <end position="205"/>
    </location>
</feature>
<feature type="region of interest" description="Disordered" evidence="10">
    <location>
        <begin position="464"/>
        <end position="497"/>
    </location>
</feature>
<dbReference type="Pfam" id="PF01532">
    <property type="entry name" value="Glyco_hydro_47"/>
    <property type="match status" value="1"/>
</dbReference>